<keyword evidence="3" id="KW-1185">Reference proteome</keyword>
<sequence>MSLLVVGCGYLGRRVASEWVGRGEAVFGMTRSAEGAASLAALGVRPVRADVLDAASLAGLPAVDRVLYAVGYDRGAGPSKRSVYVDGLRNVLEHLPAGVARLVYVGSTSVYGDDDGGWVDEDSPAEPITESGRICLDAERVLTAWARESGVSTVILRCSGLYGPGRIIRRTLIERGEPIPGDPERTLSLIHVDDAARAATAALDAASPGRLYLASDDRPVPRREYYRVVAAHLNAPPPAFIPPAPGSPEAARDVVDRKISNRRLRAELGVVLQYPDVTVGVPAALDG</sequence>
<dbReference type="PANTHER" id="PTHR48079">
    <property type="entry name" value="PROTEIN YEEZ"/>
    <property type="match status" value="1"/>
</dbReference>
<dbReference type="InterPro" id="IPR001509">
    <property type="entry name" value="Epimerase_deHydtase"/>
</dbReference>
<dbReference type="Proteomes" id="UP001216907">
    <property type="component" value="Unassembled WGS sequence"/>
</dbReference>
<dbReference type="PANTHER" id="PTHR48079:SF6">
    <property type="entry name" value="NAD(P)-BINDING DOMAIN-CONTAINING PROTEIN-RELATED"/>
    <property type="match status" value="1"/>
</dbReference>
<proteinExistence type="predicted"/>
<reference evidence="2 3" key="1">
    <citation type="submission" date="2023-03" db="EMBL/GenBank/DDBJ databases">
        <title>Paludisphaera mucosa sp. nov. a novel planctomycete from northern fen.</title>
        <authorList>
            <person name="Ivanova A."/>
        </authorList>
    </citation>
    <scope>NUCLEOTIDE SEQUENCE [LARGE SCALE GENOMIC DNA]</scope>
    <source>
        <strain evidence="2 3">Pla2</strain>
    </source>
</reference>
<dbReference type="Pfam" id="PF01370">
    <property type="entry name" value="Epimerase"/>
    <property type="match status" value="1"/>
</dbReference>
<gene>
    <name evidence="2" type="ORF">PZE19_11670</name>
</gene>
<name>A0ABT6FA26_9BACT</name>
<dbReference type="InterPro" id="IPR036291">
    <property type="entry name" value="NAD(P)-bd_dom_sf"/>
</dbReference>
<protein>
    <submittedName>
        <fullName evidence="2">NAD-dependent epimerase/dehydratase family protein</fullName>
    </submittedName>
</protein>
<comment type="caution">
    <text evidence="2">The sequence shown here is derived from an EMBL/GenBank/DDBJ whole genome shotgun (WGS) entry which is preliminary data.</text>
</comment>
<organism evidence="2 3">
    <name type="scientific">Paludisphaera mucosa</name>
    <dbReference type="NCBI Taxonomy" id="3030827"/>
    <lineage>
        <taxon>Bacteria</taxon>
        <taxon>Pseudomonadati</taxon>
        <taxon>Planctomycetota</taxon>
        <taxon>Planctomycetia</taxon>
        <taxon>Isosphaerales</taxon>
        <taxon>Isosphaeraceae</taxon>
        <taxon>Paludisphaera</taxon>
    </lineage>
</organism>
<feature type="domain" description="NAD-dependent epimerase/dehydratase" evidence="1">
    <location>
        <begin position="4"/>
        <end position="207"/>
    </location>
</feature>
<dbReference type="InterPro" id="IPR051783">
    <property type="entry name" value="NAD(P)-dependent_oxidoreduct"/>
</dbReference>
<dbReference type="SUPFAM" id="SSF51735">
    <property type="entry name" value="NAD(P)-binding Rossmann-fold domains"/>
    <property type="match status" value="1"/>
</dbReference>
<evidence type="ECO:0000259" key="1">
    <source>
        <dbReference type="Pfam" id="PF01370"/>
    </source>
</evidence>
<evidence type="ECO:0000313" key="2">
    <source>
        <dbReference type="EMBL" id="MDG3004434.1"/>
    </source>
</evidence>
<dbReference type="EMBL" id="JARRAG010000002">
    <property type="protein sequence ID" value="MDG3004434.1"/>
    <property type="molecule type" value="Genomic_DNA"/>
</dbReference>
<evidence type="ECO:0000313" key="3">
    <source>
        <dbReference type="Proteomes" id="UP001216907"/>
    </source>
</evidence>
<dbReference type="Gene3D" id="3.40.50.720">
    <property type="entry name" value="NAD(P)-binding Rossmann-like Domain"/>
    <property type="match status" value="1"/>
</dbReference>
<dbReference type="RefSeq" id="WP_277860792.1">
    <property type="nucleotide sequence ID" value="NZ_JARRAG010000002.1"/>
</dbReference>
<accession>A0ABT6FA26</accession>